<dbReference type="EMBL" id="KX699543">
    <property type="protein sequence ID" value="APD73499.1"/>
    <property type="molecule type" value="Genomic_DNA"/>
</dbReference>
<dbReference type="GO" id="GO:0005886">
    <property type="term" value="C:plasma membrane"/>
    <property type="evidence" value="ECO:0007669"/>
    <property type="project" value="UniProtKB-SubCell"/>
</dbReference>
<evidence type="ECO:0000256" key="5">
    <source>
        <dbReference type="ARBA" id="ARBA00022729"/>
    </source>
</evidence>
<dbReference type="Pfam" id="PF13206">
    <property type="entry name" value="VSG_B"/>
    <property type="match status" value="1"/>
</dbReference>
<dbReference type="AlphaFoldDB" id="A0A1J0R6T5"/>
<proteinExistence type="predicted"/>
<feature type="domain" description="Trypanosome variant surface glycoprotein B-type N-terminal" evidence="11">
    <location>
        <begin position="13"/>
        <end position="370"/>
    </location>
</feature>
<dbReference type="VEuPathDB" id="TriTrypDB:Tb427_000229500"/>
<evidence type="ECO:0000256" key="9">
    <source>
        <dbReference type="SAM" id="MobiDB-lite"/>
    </source>
</evidence>
<evidence type="ECO:0000256" key="10">
    <source>
        <dbReference type="SAM" id="SignalP"/>
    </source>
</evidence>
<reference evidence="12" key="1">
    <citation type="submission" date="2016-08" db="EMBL/GenBank/DDBJ databases">
        <title>VSG repertoire of Trypanosoma brucei EATRO 1125.</title>
        <authorList>
            <person name="Cross G.A."/>
        </authorList>
    </citation>
    <scope>NUCLEOTIDE SEQUENCE</scope>
    <source>
        <strain evidence="12">EATRO 1125</strain>
    </source>
</reference>
<evidence type="ECO:0000256" key="2">
    <source>
        <dbReference type="ARBA" id="ARBA00004609"/>
    </source>
</evidence>
<evidence type="ECO:0000256" key="8">
    <source>
        <dbReference type="ARBA" id="ARBA00023288"/>
    </source>
</evidence>
<evidence type="ECO:0000256" key="3">
    <source>
        <dbReference type="ARBA" id="ARBA00022475"/>
    </source>
</evidence>
<organism evidence="12">
    <name type="scientific">Trypanosoma brucei</name>
    <dbReference type="NCBI Taxonomy" id="5691"/>
    <lineage>
        <taxon>Eukaryota</taxon>
        <taxon>Discoba</taxon>
        <taxon>Euglenozoa</taxon>
        <taxon>Kinetoplastea</taxon>
        <taxon>Metakinetoplastina</taxon>
        <taxon>Trypanosomatida</taxon>
        <taxon>Trypanosomatidae</taxon>
        <taxon>Trypanosoma</taxon>
    </lineage>
</organism>
<accession>A0A1J0R6T5</accession>
<evidence type="ECO:0000256" key="6">
    <source>
        <dbReference type="ARBA" id="ARBA00023136"/>
    </source>
</evidence>
<evidence type="ECO:0000256" key="4">
    <source>
        <dbReference type="ARBA" id="ARBA00022622"/>
    </source>
</evidence>
<sequence length="434" mass="45844">MTGATGAILTLAILLNLKLIRSAVDDGENRAVGAALCSLAQLSTSQPPPAPSATAGDSAISSVHLLNMTLSDLAWQGSFRQPGKADAWLEEKVPSAFENNDAYKANFKHWLQAAKDYEAAKEKKDTPENKIAKQLSPNLLKIYRAKLFALIERLKTLRSKLKAIEAAGNSHDAKEVQQNLNIAIYGDAAGPTKAIAEDKMFSQKGSGNIGTLCDATGATAKAKTIIATIICTCASVNTGSTKACWNPKTVLTQWDGNNGASVTAWTELKKRCHIPGKAKLTSTALQAALSAVLAQIEFDSSVGYLGAACTGTSDSAKAAGICLKFTGATGLAHTSIQYNPCVAAVTKAIKDIKKIEDATAATAGIQAAIEATKQEAYSLLEEVKVAVEHQVSQAQPPAKAQPTEQECNKHTEQNDCKEPCKCEANATEQTKNSR</sequence>
<keyword evidence="7" id="KW-0325">Glycoprotein</keyword>
<protein>
    <submittedName>
        <fullName evidence="12">Variant surface glycoprotein 1125.1265</fullName>
    </submittedName>
</protein>
<feature type="compositionally biased region" description="Basic and acidic residues" evidence="9">
    <location>
        <begin position="406"/>
        <end position="416"/>
    </location>
</feature>
<keyword evidence="4" id="KW-0336">GPI-anchor</keyword>
<comment type="subcellular location">
    <subcellularLocation>
        <location evidence="2">Cell membrane</location>
        <topology evidence="2">Lipid-anchor</topology>
        <topology evidence="2">GPI-anchor</topology>
    </subcellularLocation>
</comment>
<evidence type="ECO:0000313" key="12">
    <source>
        <dbReference type="EMBL" id="APD73499.1"/>
    </source>
</evidence>
<evidence type="ECO:0000256" key="1">
    <source>
        <dbReference type="ARBA" id="ARBA00002523"/>
    </source>
</evidence>
<feature type="signal peptide" evidence="10">
    <location>
        <begin position="1"/>
        <end position="22"/>
    </location>
</feature>
<comment type="function">
    <text evidence="1">VSG forms a coat on the surface of the parasite. The trypanosome evades the immune response of the host by expressing a series of antigenically distinct VSGs from an estimated 1000 VSG genes.</text>
</comment>
<keyword evidence="8" id="KW-0449">Lipoprotein</keyword>
<evidence type="ECO:0000259" key="11">
    <source>
        <dbReference type="Pfam" id="PF13206"/>
    </source>
</evidence>
<dbReference type="InterPro" id="IPR025932">
    <property type="entry name" value="Trypano_VSG_B_N_dom"/>
</dbReference>
<evidence type="ECO:0000256" key="7">
    <source>
        <dbReference type="ARBA" id="ARBA00023180"/>
    </source>
</evidence>
<dbReference type="VEuPathDB" id="TriTrypDB:Tb08.27P2.290"/>
<name>A0A1J0R6T5_9TRYP</name>
<keyword evidence="5 10" id="KW-0732">Signal</keyword>
<keyword evidence="3" id="KW-1003">Cell membrane</keyword>
<feature type="chain" id="PRO_5012520509" evidence="10">
    <location>
        <begin position="23"/>
        <end position="434"/>
    </location>
</feature>
<feature type="region of interest" description="Disordered" evidence="9">
    <location>
        <begin position="391"/>
        <end position="416"/>
    </location>
</feature>
<keyword evidence="6" id="KW-0472">Membrane</keyword>
<dbReference type="GO" id="GO:0098552">
    <property type="term" value="C:side of membrane"/>
    <property type="evidence" value="ECO:0007669"/>
    <property type="project" value="UniProtKB-KW"/>
</dbReference>